<dbReference type="EMBL" id="BGPR01147966">
    <property type="protein sequence ID" value="GBN79999.1"/>
    <property type="molecule type" value="Genomic_DNA"/>
</dbReference>
<dbReference type="AlphaFoldDB" id="A0A4Y2RXL8"/>
<reference evidence="2 3" key="1">
    <citation type="journal article" date="2019" name="Sci. Rep.">
        <title>Orb-weaving spider Araneus ventricosus genome elucidates the spidroin gene catalogue.</title>
        <authorList>
            <person name="Kono N."/>
            <person name="Nakamura H."/>
            <person name="Ohtoshi R."/>
            <person name="Moran D.A.P."/>
            <person name="Shinohara A."/>
            <person name="Yoshida Y."/>
            <person name="Fujiwara M."/>
            <person name="Mori M."/>
            <person name="Tomita M."/>
            <person name="Arakawa K."/>
        </authorList>
    </citation>
    <scope>NUCLEOTIDE SEQUENCE [LARGE SCALE GENOMIC DNA]</scope>
</reference>
<accession>A0A4Y2RXL8</accession>
<proteinExistence type="predicted"/>
<keyword evidence="3" id="KW-1185">Reference proteome</keyword>
<gene>
    <name evidence="2" type="ORF">AVEN_169494_1</name>
    <name evidence="1" type="ORF">AVEN_25180_1</name>
</gene>
<protein>
    <submittedName>
        <fullName evidence="2">Uncharacterized protein</fullName>
    </submittedName>
</protein>
<comment type="caution">
    <text evidence="2">The sequence shown here is derived from an EMBL/GenBank/DDBJ whole genome shotgun (WGS) entry which is preliminary data.</text>
</comment>
<name>A0A4Y2RXL8_ARAVE</name>
<sequence length="87" mass="10079">MSVIPNENDWRYLKVSSSFDDYVNLITSKIFKIENLIEDTLAALDEYGRNYEEIALPSLHYASKSIETLKNFFIQGVHTYRGPIANF</sequence>
<dbReference type="EMBL" id="BGPR01147949">
    <property type="protein sequence ID" value="GBN79971.1"/>
    <property type="molecule type" value="Genomic_DNA"/>
</dbReference>
<dbReference type="Proteomes" id="UP000499080">
    <property type="component" value="Unassembled WGS sequence"/>
</dbReference>
<evidence type="ECO:0000313" key="2">
    <source>
        <dbReference type="EMBL" id="GBN79999.1"/>
    </source>
</evidence>
<organism evidence="2 3">
    <name type="scientific">Araneus ventricosus</name>
    <name type="common">Orbweaver spider</name>
    <name type="synonym">Epeira ventricosa</name>
    <dbReference type="NCBI Taxonomy" id="182803"/>
    <lineage>
        <taxon>Eukaryota</taxon>
        <taxon>Metazoa</taxon>
        <taxon>Ecdysozoa</taxon>
        <taxon>Arthropoda</taxon>
        <taxon>Chelicerata</taxon>
        <taxon>Arachnida</taxon>
        <taxon>Araneae</taxon>
        <taxon>Araneomorphae</taxon>
        <taxon>Entelegynae</taxon>
        <taxon>Araneoidea</taxon>
        <taxon>Araneidae</taxon>
        <taxon>Araneus</taxon>
    </lineage>
</organism>
<evidence type="ECO:0000313" key="1">
    <source>
        <dbReference type="EMBL" id="GBN79971.1"/>
    </source>
</evidence>
<evidence type="ECO:0000313" key="3">
    <source>
        <dbReference type="Proteomes" id="UP000499080"/>
    </source>
</evidence>